<dbReference type="HOGENOM" id="CLU_1472423_0_0_9"/>
<evidence type="ECO:0000313" key="2">
    <source>
        <dbReference type="Proteomes" id="UP000031829"/>
    </source>
</evidence>
<name>A0A0B6AP77_PRIM2</name>
<dbReference type="AlphaFoldDB" id="A0A0B6AP77"/>
<reference evidence="1 2" key="1">
    <citation type="journal article" date="2015" name="Genome Announc.">
        <title>Complete genome sequences for 35 biothreat assay-relevant bacillus species.</title>
        <authorList>
            <person name="Johnson S.L."/>
            <person name="Daligault H.E."/>
            <person name="Davenport K.W."/>
            <person name="Jaissle J."/>
            <person name="Frey K.G."/>
            <person name="Ladner J.T."/>
            <person name="Broomall S.M."/>
            <person name="Bishop-Lilly K.A."/>
            <person name="Bruce D.C."/>
            <person name="Gibbons H.S."/>
            <person name="Coyne S.R."/>
            <person name="Lo C.C."/>
            <person name="Meincke L."/>
            <person name="Munk A.C."/>
            <person name="Koroleva G.I."/>
            <person name="Rosenzweig C.N."/>
            <person name="Palacios G.F."/>
            <person name="Redden C.L."/>
            <person name="Minogue T.D."/>
            <person name="Chain P.S."/>
        </authorList>
    </citation>
    <scope>NUCLEOTIDE SEQUENCE [LARGE SCALE GENOMIC DNA]</scope>
    <source>
        <strain evidence="2">ATCC 14581 / DSM 32 / JCM 2506 / NBRC 15308 / NCIMB 9376 / NCTC 10342 / NRRL B-14308 / VKM B-512</strain>
    </source>
</reference>
<dbReference type="Pfam" id="PF14435">
    <property type="entry name" value="SUKH-4"/>
    <property type="match status" value="1"/>
</dbReference>
<sequence>MSNVMQRQEKRMKFDAEQLAPLDIDEEIKKLLTEKGLPKEASPFLEFVSSKGKLTTLCETFELSSRYQQYWFLGTTGAGDPICLHHQNGSVVLLDTSNDDCERFINTTFPQFLACLDVFEELVEETIQANGESAYLERHIPAEVLQRCKKRMNEIDEACLAPYSFWFKELSF</sequence>
<organism evidence="1 2">
    <name type="scientific">Priestia megaterium (strain ATCC 14581 / DSM 32 / CCUG 1817 / JCM 2506 / NBRC 15308 / NCIMB 9376 / NCTC 10342 / NRRL B-14308 / VKM B-512 / Ford 19)</name>
    <name type="common">Bacillus megaterium</name>
    <dbReference type="NCBI Taxonomy" id="1348623"/>
    <lineage>
        <taxon>Bacteria</taxon>
        <taxon>Bacillati</taxon>
        <taxon>Bacillota</taxon>
        <taxon>Bacilli</taxon>
        <taxon>Bacillales</taxon>
        <taxon>Bacillaceae</taxon>
        <taxon>Priestia</taxon>
    </lineage>
</organism>
<gene>
    <name evidence="1" type="ORF">BG04_3471</name>
</gene>
<dbReference type="EMBL" id="CP009920">
    <property type="protein sequence ID" value="AJI21664.1"/>
    <property type="molecule type" value="Genomic_DNA"/>
</dbReference>
<evidence type="ECO:0000313" key="1">
    <source>
        <dbReference type="EMBL" id="AJI21664.1"/>
    </source>
</evidence>
<proteinExistence type="predicted"/>
<dbReference type="Proteomes" id="UP000031829">
    <property type="component" value="Chromosome"/>
</dbReference>
<protein>
    <submittedName>
        <fullName evidence="1">SUKH-4 immunity family protein</fullName>
    </submittedName>
</protein>
<accession>A0A0B6AP77</accession>
<dbReference type="KEGG" id="bmeg:BG04_3471"/>
<dbReference type="InterPro" id="IPR025851">
    <property type="entry name" value="SUKH-4"/>
</dbReference>